<dbReference type="GO" id="GO:0007064">
    <property type="term" value="P:mitotic sister chromatid cohesion"/>
    <property type="evidence" value="ECO:0007669"/>
    <property type="project" value="TreeGrafter"/>
</dbReference>
<organism evidence="5 6">
    <name type="scientific">Penicilliopsis zonata CBS 506.65</name>
    <dbReference type="NCBI Taxonomy" id="1073090"/>
    <lineage>
        <taxon>Eukaryota</taxon>
        <taxon>Fungi</taxon>
        <taxon>Dikarya</taxon>
        <taxon>Ascomycota</taxon>
        <taxon>Pezizomycotina</taxon>
        <taxon>Eurotiomycetes</taxon>
        <taxon>Eurotiomycetidae</taxon>
        <taxon>Eurotiales</taxon>
        <taxon>Aspergillaceae</taxon>
        <taxon>Penicilliopsis</taxon>
    </lineage>
</organism>
<evidence type="ECO:0000259" key="4">
    <source>
        <dbReference type="Pfam" id="PF04825"/>
    </source>
</evidence>
<dbReference type="CDD" id="cd21789">
    <property type="entry name" value="Rad21_Rec8_M_SpRec8p-like"/>
    <property type="match status" value="1"/>
</dbReference>
<dbReference type="VEuPathDB" id="FungiDB:ASPZODRAFT_75006"/>
<dbReference type="GO" id="GO:0005634">
    <property type="term" value="C:nucleus"/>
    <property type="evidence" value="ECO:0007669"/>
    <property type="project" value="UniProtKB-SubCell"/>
</dbReference>
<keyword evidence="2" id="KW-0539">Nucleus</keyword>
<feature type="compositionally biased region" description="Basic and acidic residues" evidence="3">
    <location>
        <begin position="612"/>
        <end position="626"/>
    </location>
</feature>
<accession>A0A1L9S795</accession>
<comment type="subcellular location">
    <subcellularLocation>
        <location evidence="1">Nucleus</location>
    </subcellularLocation>
</comment>
<evidence type="ECO:0000313" key="6">
    <source>
        <dbReference type="Proteomes" id="UP000184188"/>
    </source>
</evidence>
<dbReference type="PANTHER" id="PTHR12585:SF70">
    <property type="entry name" value="RAD21_REC8 N TERMINAL DOMAIN PROTEIN (AFU_ORTHOLOGUE AFUA_6G02900)"/>
    <property type="match status" value="1"/>
</dbReference>
<sequence length="694" mass="75547">MFYSHEILTSPEHGVATVWLVATLGSKSIARRLNRKKILDVNVPKACNVIMDPAAPMALRLQGNLLYGVSRVYNQQCGYTLTDAQAIHEKMKTLFKTLPNGGLDLTAGKPRPEQLILPYDPSFLPDVSLPGLNLDFSSACKITSESQQSSVLYTNSSLASQETPTREMQLQLEITSDDLLGNVAGLAPGSEISHSAHRLGSRGQELTLPFGMEEGVLFHPDFEFDENGDIVELGSKNHIDAADEDPSEVKVRQMQEGRPTPFEPEPMMIDDLDHPQPASPLQAGDADSMEIVQDPIERQANMPRNKRAIKALEPDEQIALRNTDLARWNNEYINNMATACKQKQQNKLPTQAKRNAEFWVFGQGIGSVGAALGSSNVTHPLKPYYSGEELIRALQPNRVDRKRGHASTEDSDSGSTSRRVRARGEHQQMSGNGSAIQDDAMNLLPDVELGRHAPPALHDDSSMMPWNVTGSVNSSRFGSAHILHGLTSVGACESAAGPSGGWLSGSRLTSASPLAGRGYGLDSRDRLSSLDIPGHELDDLQGLGEFDLTEYLQNELESNFTAATNGSPRSPGQQREPLPSVLDQESQNFLDYVTMQMAVLAELEEEEEEEKGDTSDKGKAPAKDLRTVGSKQSVSFTAVLPPGETTRAVATHALMHVLALATKGVLVVQQESTRIEAHGDATRYVHGDILMRLV</sequence>
<evidence type="ECO:0000313" key="5">
    <source>
        <dbReference type="EMBL" id="OJJ43030.1"/>
    </source>
</evidence>
<dbReference type="OrthoDB" id="5427633at2759"/>
<keyword evidence="6" id="KW-1185">Reference proteome</keyword>
<dbReference type="InterPro" id="IPR039781">
    <property type="entry name" value="Rad21/Rec8-like"/>
</dbReference>
<dbReference type="RefSeq" id="XP_022577540.1">
    <property type="nucleotide sequence ID" value="XM_022730012.1"/>
</dbReference>
<evidence type="ECO:0000256" key="3">
    <source>
        <dbReference type="SAM" id="MobiDB-lite"/>
    </source>
</evidence>
<feature type="domain" description="Rad21/Rec8-like protein N-terminal" evidence="4">
    <location>
        <begin position="1"/>
        <end position="108"/>
    </location>
</feature>
<dbReference type="Proteomes" id="UP000184188">
    <property type="component" value="Unassembled WGS sequence"/>
</dbReference>
<dbReference type="EMBL" id="KV878354">
    <property type="protein sequence ID" value="OJJ43030.1"/>
    <property type="molecule type" value="Genomic_DNA"/>
</dbReference>
<feature type="region of interest" description="Disordered" evidence="3">
    <location>
        <begin position="604"/>
        <end position="626"/>
    </location>
</feature>
<dbReference type="GeneID" id="34616476"/>
<dbReference type="PANTHER" id="PTHR12585">
    <property type="entry name" value="SCC1 / RAD21 FAMILY MEMBER"/>
    <property type="match status" value="1"/>
</dbReference>
<reference evidence="6" key="1">
    <citation type="journal article" date="2017" name="Genome Biol.">
        <title>Comparative genomics reveals high biological diversity and specific adaptations in the industrially and medically important fungal genus Aspergillus.</title>
        <authorList>
            <person name="de Vries R.P."/>
            <person name="Riley R."/>
            <person name="Wiebenga A."/>
            <person name="Aguilar-Osorio G."/>
            <person name="Amillis S."/>
            <person name="Uchima C.A."/>
            <person name="Anderluh G."/>
            <person name="Asadollahi M."/>
            <person name="Askin M."/>
            <person name="Barry K."/>
            <person name="Battaglia E."/>
            <person name="Bayram O."/>
            <person name="Benocci T."/>
            <person name="Braus-Stromeyer S.A."/>
            <person name="Caldana C."/>
            <person name="Canovas D."/>
            <person name="Cerqueira G.C."/>
            <person name="Chen F."/>
            <person name="Chen W."/>
            <person name="Choi C."/>
            <person name="Clum A."/>
            <person name="Dos Santos R.A."/>
            <person name="Damasio A.R."/>
            <person name="Diallinas G."/>
            <person name="Emri T."/>
            <person name="Fekete E."/>
            <person name="Flipphi M."/>
            <person name="Freyberg S."/>
            <person name="Gallo A."/>
            <person name="Gournas C."/>
            <person name="Habgood R."/>
            <person name="Hainaut M."/>
            <person name="Harispe M.L."/>
            <person name="Henrissat B."/>
            <person name="Hilden K.S."/>
            <person name="Hope R."/>
            <person name="Hossain A."/>
            <person name="Karabika E."/>
            <person name="Karaffa L."/>
            <person name="Karanyi Z."/>
            <person name="Krasevec N."/>
            <person name="Kuo A."/>
            <person name="Kusch H."/>
            <person name="LaButti K."/>
            <person name="Lagendijk E.L."/>
            <person name="Lapidus A."/>
            <person name="Levasseur A."/>
            <person name="Lindquist E."/>
            <person name="Lipzen A."/>
            <person name="Logrieco A.F."/>
            <person name="MacCabe A."/>
            <person name="Maekelae M.R."/>
            <person name="Malavazi I."/>
            <person name="Melin P."/>
            <person name="Meyer V."/>
            <person name="Mielnichuk N."/>
            <person name="Miskei M."/>
            <person name="Molnar A.P."/>
            <person name="Mule G."/>
            <person name="Ngan C.Y."/>
            <person name="Orejas M."/>
            <person name="Orosz E."/>
            <person name="Ouedraogo J.P."/>
            <person name="Overkamp K.M."/>
            <person name="Park H.-S."/>
            <person name="Perrone G."/>
            <person name="Piumi F."/>
            <person name="Punt P.J."/>
            <person name="Ram A.F."/>
            <person name="Ramon A."/>
            <person name="Rauscher S."/>
            <person name="Record E."/>
            <person name="Riano-Pachon D.M."/>
            <person name="Robert V."/>
            <person name="Roehrig J."/>
            <person name="Ruller R."/>
            <person name="Salamov A."/>
            <person name="Salih N.S."/>
            <person name="Samson R.A."/>
            <person name="Sandor E."/>
            <person name="Sanguinetti M."/>
            <person name="Schuetze T."/>
            <person name="Sepcic K."/>
            <person name="Shelest E."/>
            <person name="Sherlock G."/>
            <person name="Sophianopoulou V."/>
            <person name="Squina F.M."/>
            <person name="Sun H."/>
            <person name="Susca A."/>
            <person name="Todd R.B."/>
            <person name="Tsang A."/>
            <person name="Unkles S.E."/>
            <person name="van de Wiele N."/>
            <person name="van Rossen-Uffink D."/>
            <person name="Oliveira J.V."/>
            <person name="Vesth T.C."/>
            <person name="Visser J."/>
            <person name="Yu J.-H."/>
            <person name="Zhou M."/>
            <person name="Andersen M.R."/>
            <person name="Archer D.B."/>
            <person name="Baker S.E."/>
            <person name="Benoit I."/>
            <person name="Brakhage A.A."/>
            <person name="Braus G.H."/>
            <person name="Fischer R."/>
            <person name="Frisvad J.C."/>
            <person name="Goldman G.H."/>
            <person name="Houbraken J."/>
            <person name="Oakley B."/>
            <person name="Pocsi I."/>
            <person name="Scazzocchio C."/>
            <person name="Seiboth B."/>
            <person name="vanKuyk P.A."/>
            <person name="Wortman J."/>
            <person name="Dyer P.S."/>
            <person name="Grigoriev I.V."/>
        </authorList>
    </citation>
    <scope>NUCLEOTIDE SEQUENCE [LARGE SCALE GENOMIC DNA]</scope>
    <source>
        <strain evidence="6">CBS 506.65</strain>
    </source>
</reference>
<dbReference type="GO" id="GO:0030892">
    <property type="term" value="C:mitotic cohesin complex"/>
    <property type="evidence" value="ECO:0007669"/>
    <property type="project" value="TreeGrafter"/>
</dbReference>
<dbReference type="InterPro" id="IPR006910">
    <property type="entry name" value="Rad21_Rec8_N"/>
</dbReference>
<dbReference type="Pfam" id="PF04825">
    <property type="entry name" value="Rad21_Rec8_N"/>
    <property type="match status" value="1"/>
</dbReference>
<evidence type="ECO:0000256" key="1">
    <source>
        <dbReference type="ARBA" id="ARBA00004123"/>
    </source>
</evidence>
<name>A0A1L9S795_9EURO</name>
<gene>
    <name evidence="5" type="ORF">ASPZODRAFT_75006</name>
</gene>
<evidence type="ECO:0000256" key="2">
    <source>
        <dbReference type="ARBA" id="ARBA00023242"/>
    </source>
</evidence>
<dbReference type="GO" id="GO:0003682">
    <property type="term" value="F:chromatin binding"/>
    <property type="evidence" value="ECO:0007669"/>
    <property type="project" value="TreeGrafter"/>
</dbReference>
<protein>
    <recommendedName>
        <fullName evidence="4">Rad21/Rec8-like protein N-terminal domain-containing protein</fullName>
    </recommendedName>
</protein>
<proteinExistence type="predicted"/>
<dbReference type="STRING" id="1073090.A0A1L9S795"/>
<dbReference type="AlphaFoldDB" id="A0A1L9S795"/>
<feature type="region of interest" description="Disordered" evidence="3">
    <location>
        <begin position="395"/>
        <end position="435"/>
    </location>
</feature>